<evidence type="ECO:0000313" key="3">
    <source>
        <dbReference type="EMBL" id="MBZ5712084.1"/>
    </source>
</evidence>
<feature type="chain" id="PRO_5045247074" description="Secreted protein" evidence="2">
    <location>
        <begin position="20"/>
        <end position="83"/>
    </location>
</feature>
<dbReference type="EMBL" id="JAIRAU010000028">
    <property type="protein sequence ID" value="MBZ5712084.1"/>
    <property type="molecule type" value="Genomic_DNA"/>
</dbReference>
<gene>
    <name evidence="3" type="ORF">K7C98_22805</name>
</gene>
<dbReference type="RefSeq" id="WP_224193845.1">
    <property type="nucleotide sequence ID" value="NZ_JAIRAU010000028.1"/>
</dbReference>
<feature type="signal peptide" evidence="2">
    <location>
        <begin position="1"/>
        <end position="19"/>
    </location>
</feature>
<dbReference type="Proteomes" id="UP001139031">
    <property type="component" value="Unassembled WGS sequence"/>
</dbReference>
<evidence type="ECO:0000256" key="2">
    <source>
        <dbReference type="SAM" id="SignalP"/>
    </source>
</evidence>
<keyword evidence="2" id="KW-0732">Signal</keyword>
<feature type="compositionally biased region" description="Basic and acidic residues" evidence="1">
    <location>
        <begin position="54"/>
        <end position="72"/>
    </location>
</feature>
<accession>A0ABS7TV72</accession>
<comment type="caution">
    <text evidence="3">The sequence shown here is derived from an EMBL/GenBank/DDBJ whole genome shotgun (WGS) entry which is preliminary data.</text>
</comment>
<protein>
    <recommendedName>
        <fullName evidence="5">Secreted protein</fullName>
    </recommendedName>
</protein>
<evidence type="ECO:0000313" key="4">
    <source>
        <dbReference type="Proteomes" id="UP001139031"/>
    </source>
</evidence>
<feature type="region of interest" description="Disordered" evidence="1">
    <location>
        <begin position="54"/>
        <end position="83"/>
    </location>
</feature>
<sequence length="83" mass="9140">MPRLLLRPLSLLIVLLTVACDDLEEIDEDAADDMLPLTDIEPTPDVDLDVVLAERPRPGHDAAGDDRGERPPARARSATDMPW</sequence>
<keyword evidence="4" id="KW-1185">Reference proteome</keyword>
<reference evidence="3" key="1">
    <citation type="submission" date="2021-08" db="EMBL/GenBank/DDBJ databases">
        <authorList>
            <person name="Stevens D.C."/>
        </authorList>
    </citation>
    <scope>NUCLEOTIDE SEQUENCE</scope>
    <source>
        <strain evidence="3">DSM 53165</strain>
    </source>
</reference>
<name>A0ABS7TV72_9BACT</name>
<proteinExistence type="predicted"/>
<evidence type="ECO:0008006" key="5">
    <source>
        <dbReference type="Google" id="ProtNLM"/>
    </source>
</evidence>
<organism evidence="3 4">
    <name type="scientific">Nannocystis pusilla</name>
    <dbReference type="NCBI Taxonomy" id="889268"/>
    <lineage>
        <taxon>Bacteria</taxon>
        <taxon>Pseudomonadati</taxon>
        <taxon>Myxococcota</taxon>
        <taxon>Polyangia</taxon>
        <taxon>Nannocystales</taxon>
        <taxon>Nannocystaceae</taxon>
        <taxon>Nannocystis</taxon>
    </lineage>
</organism>
<dbReference type="PROSITE" id="PS51257">
    <property type="entry name" value="PROKAR_LIPOPROTEIN"/>
    <property type="match status" value="1"/>
</dbReference>
<evidence type="ECO:0000256" key="1">
    <source>
        <dbReference type="SAM" id="MobiDB-lite"/>
    </source>
</evidence>